<proteinExistence type="predicted"/>
<evidence type="ECO:0000313" key="1">
    <source>
        <dbReference type="EMBL" id="CAH2002406.1"/>
    </source>
</evidence>
<feature type="non-terminal residue" evidence="1">
    <location>
        <position position="1"/>
    </location>
</feature>
<name>A0A9P0PX85_ACAOB</name>
<protein>
    <submittedName>
        <fullName evidence="1">Uncharacterized protein</fullName>
    </submittedName>
</protein>
<keyword evidence="2" id="KW-1185">Reference proteome</keyword>
<gene>
    <name evidence="1" type="ORF">ACAOBT_LOCUS26777</name>
</gene>
<sequence>TGGRKVPSALQQATTVTVSAFSAQATDETTFDPFTAKTSTGLEFSCNPPSSILKIFFGFIKILFSSRTLGSTLKLSTTTFLDIAVHLANDKLSAFLTDICGSLVRNECSQT</sequence>
<accession>A0A9P0PX85</accession>
<comment type="caution">
    <text evidence="1">The sequence shown here is derived from an EMBL/GenBank/DDBJ whole genome shotgun (WGS) entry which is preliminary data.</text>
</comment>
<dbReference type="EMBL" id="CAKOFQ010007494">
    <property type="protein sequence ID" value="CAH2002406.1"/>
    <property type="molecule type" value="Genomic_DNA"/>
</dbReference>
<dbReference type="Proteomes" id="UP001152888">
    <property type="component" value="Unassembled WGS sequence"/>
</dbReference>
<organism evidence="1 2">
    <name type="scientific">Acanthoscelides obtectus</name>
    <name type="common">Bean weevil</name>
    <name type="synonym">Bruchus obtectus</name>
    <dbReference type="NCBI Taxonomy" id="200917"/>
    <lineage>
        <taxon>Eukaryota</taxon>
        <taxon>Metazoa</taxon>
        <taxon>Ecdysozoa</taxon>
        <taxon>Arthropoda</taxon>
        <taxon>Hexapoda</taxon>
        <taxon>Insecta</taxon>
        <taxon>Pterygota</taxon>
        <taxon>Neoptera</taxon>
        <taxon>Endopterygota</taxon>
        <taxon>Coleoptera</taxon>
        <taxon>Polyphaga</taxon>
        <taxon>Cucujiformia</taxon>
        <taxon>Chrysomeloidea</taxon>
        <taxon>Chrysomelidae</taxon>
        <taxon>Bruchinae</taxon>
        <taxon>Bruchini</taxon>
        <taxon>Acanthoscelides</taxon>
    </lineage>
</organism>
<reference evidence="1" key="1">
    <citation type="submission" date="2022-03" db="EMBL/GenBank/DDBJ databases">
        <authorList>
            <person name="Sayadi A."/>
        </authorList>
    </citation>
    <scope>NUCLEOTIDE SEQUENCE</scope>
</reference>
<dbReference type="AlphaFoldDB" id="A0A9P0PX85"/>
<evidence type="ECO:0000313" key="2">
    <source>
        <dbReference type="Proteomes" id="UP001152888"/>
    </source>
</evidence>